<comment type="caution">
    <text evidence="7">The sequence shown here is derived from an EMBL/GenBank/DDBJ whole genome shotgun (WGS) entry which is preliminary data.</text>
</comment>
<dbReference type="RefSeq" id="WP_004625588.1">
    <property type="nucleotide sequence ID" value="NZ_AORV01000031.1"/>
</dbReference>
<dbReference type="Gene3D" id="3.30.565.10">
    <property type="entry name" value="Histidine kinase-like ATPase, C-terminal domain"/>
    <property type="match status" value="1"/>
</dbReference>
<dbReference type="InterPro" id="IPR050640">
    <property type="entry name" value="Bact_2-comp_sensor_kinase"/>
</dbReference>
<dbReference type="GO" id="GO:0000155">
    <property type="term" value="F:phosphorelay sensor kinase activity"/>
    <property type="evidence" value="ECO:0007669"/>
    <property type="project" value="InterPro"/>
</dbReference>
<evidence type="ECO:0000256" key="4">
    <source>
        <dbReference type="ARBA" id="ARBA00022777"/>
    </source>
</evidence>
<gene>
    <name evidence="7" type="ORF">CTER_2069</name>
</gene>
<dbReference type="InterPro" id="IPR010559">
    <property type="entry name" value="Sig_transdc_His_kin_internal"/>
</dbReference>
<keyword evidence="5" id="KW-1133">Transmembrane helix</keyword>
<keyword evidence="3 7" id="KW-0808">Transferase</keyword>
<keyword evidence="5" id="KW-0472">Membrane</keyword>
<feature type="transmembrane region" description="Helical" evidence="5">
    <location>
        <begin position="42"/>
        <end position="61"/>
    </location>
</feature>
<dbReference type="GO" id="GO:0016020">
    <property type="term" value="C:membrane"/>
    <property type="evidence" value="ECO:0007669"/>
    <property type="project" value="UniProtKB-SubCell"/>
</dbReference>
<dbReference type="SMART" id="SM00304">
    <property type="entry name" value="HAMP"/>
    <property type="match status" value="1"/>
</dbReference>
<accession>S0FSA4</accession>
<dbReference type="PANTHER" id="PTHR34220:SF7">
    <property type="entry name" value="SENSOR HISTIDINE KINASE YPDA"/>
    <property type="match status" value="1"/>
</dbReference>
<dbReference type="EMBL" id="AORV01000031">
    <property type="protein sequence ID" value="EMS72074.1"/>
    <property type="molecule type" value="Genomic_DNA"/>
</dbReference>
<dbReference type="Pfam" id="PF06580">
    <property type="entry name" value="His_kinase"/>
    <property type="match status" value="1"/>
</dbReference>
<keyword evidence="4 7" id="KW-0418">Kinase</keyword>
<name>S0FSA4_RUMCE</name>
<dbReference type="PANTHER" id="PTHR34220">
    <property type="entry name" value="SENSOR HISTIDINE KINASE YPDA"/>
    <property type="match status" value="1"/>
</dbReference>
<keyword evidence="2" id="KW-0597">Phosphoprotein</keyword>
<feature type="transmembrane region" description="Helical" evidence="5">
    <location>
        <begin position="328"/>
        <end position="350"/>
    </location>
</feature>
<dbReference type="eggNOG" id="COG2972">
    <property type="taxonomic scope" value="Bacteria"/>
</dbReference>
<evidence type="ECO:0000256" key="2">
    <source>
        <dbReference type="ARBA" id="ARBA00022553"/>
    </source>
</evidence>
<comment type="subcellular location">
    <subcellularLocation>
        <location evidence="1">Membrane</location>
    </subcellularLocation>
</comment>
<dbReference type="Proteomes" id="UP000014155">
    <property type="component" value="Unassembled WGS sequence"/>
</dbReference>
<dbReference type="InterPro" id="IPR003594">
    <property type="entry name" value="HATPase_dom"/>
</dbReference>
<dbReference type="EC" id="2.7.13.3" evidence="7"/>
<evidence type="ECO:0000256" key="1">
    <source>
        <dbReference type="ARBA" id="ARBA00004370"/>
    </source>
</evidence>
<dbReference type="InterPro" id="IPR036890">
    <property type="entry name" value="HATPase_C_sf"/>
</dbReference>
<dbReference type="Gene3D" id="6.10.340.10">
    <property type="match status" value="1"/>
</dbReference>
<evidence type="ECO:0000256" key="3">
    <source>
        <dbReference type="ARBA" id="ARBA00022679"/>
    </source>
</evidence>
<reference evidence="7 8" key="1">
    <citation type="journal article" date="2013" name="Genome Announc.">
        <title>Draft Genome Sequence of the Cellulolytic, Mesophilic, Anaerobic Bacterium Clostridium termitidis Strain CT1112 (DSM 5398).</title>
        <authorList>
            <person name="Lal S."/>
            <person name="Ramachandran U."/>
            <person name="Zhang X."/>
            <person name="Munir R."/>
            <person name="Sparling R."/>
            <person name="Levin D.B."/>
        </authorList>
    </citation>
    <scope>NUCLEOTIDE SEQUENCE [LARGE SCALE GENOMIC DNA]</scope>
    <source>
        <strain evidence="7 8">CT1112</strain>
    </source>
</reference>
<dbReference type="AlphaFoldDB" id="S0FSA4"/>
<keyword evidence="5" id="KW-0812">Transmembrane</keyword>
<proteinExistence type="predicted"/>
<evidence type="ECO:0000313" key="8">
    <source>
        <dbReference type="Proteomes" id="UP000014155"/>
    </source>
</evidence>
<dbReference type="SUPFAM" id="SSF55874">
    <property type="entry name" value="ATPase domain of HSP90 chaperone/DNA topoisomerase II/histidine kinase"/>
    <property type="match status" value="1"/>
</dbReference>
<dbReference type="Pfam" id="PF02518">
    <property type="entry name" value="HATPase_c"/>
    <property type="match status" value="1"/>
</dbReference>
<dbReference type="InterPro" id="IPR003660">
    <property type="entry name" value="HAMP_dom"/>
</dbReference>
<evidence type="ECO:0000259" key="6">
    <source>
        <dbReference type="PROSITE" id="PS50885"/>
    </source>
</evidence>
<dbReference type="CDD" id="cd18774">
    <property type="entry name" value="PDC2_HK_sensor"/>
    <property type="match status" value="1"/>
</dbReference>
<feature type="domain" description="HAMP" evidence="6">
    <location>
        <begin position="348"/>
        <end position="400"/>
    </location>
</feature>
<evidence type="ECO:0000313" key="7">
    <source>
        <dbReference type="EMBL" id="EMS72074.1"/>
    </source>
</evidence>
<protein>
    <submittedName>
        <fullName evidence="7">Sensor histidine kinase</fullName>
        <ecNumber evidence="7">2.7.13.3</ecNumber>
    </submittedName>
</protein>
<dbReference type="Pfam" id="PF00672">
    <property type="entry name" value="HAMP"/>
    <property type="match status" value="1"/>
</dbReference>
<evidence type="ECO:0000256" key="5">
    <source>
        <dbReference type="SAM" id="Phobius"/>
    </source>
</evidence>
<dbReference type="PROSITE" id="PS50885">
    <property type="entry name" value="HAMP"/>
    <property type="match status" value="1"/>
</dbReference>
<dbReference type="SUPFAM" id="SSF158472">
    <property type="entry name" value="HAMP domain-like"/>
    <property type="match status" value="1"/>
</dbReference>
<dbReference type="PATRIC" id="fig|1195236.3.peg.2374"/>
<dbReference type="CDD" id="cd06225">
    <property type="entry name" value="HAMP"/>
    <property type="match status" value="1"/>
</dbReference>
<dbReference type="STRING" id="1195236.CTER_2069"/>
<keyword evidence="8" id="KW-1185">Reference proteome</keyword>
<sequence>MKHKLGGAKNTDYARVRFYKIAKNKSIAFILKVRKIPIIQRIFLGFLLISVLPIALVGTYSNSNYEKSITSKLNSYSGQLVQEITKNVKNETDQYEKLSESIIMNDDVQDGIIKFNDMNDVSKNKLMELLTNKFSRELFNYKNVKNISIRFPDGNIFYDLGYEIFNENDIIDIIKHTDNAVGNTYWTRLGSNLGNSCIVLSRVVYSKHSYLEKRGYLLIVIDERIFAQNTYKNIDLGKGSDLFIMRSDGAVVSTVSGSIKKDTFIKDNNLKTQIYNNYLKNNNTFRYRFPEGDFLVAGSFLPSLDWYIVGKIPYRFISSQSSEVKNNVIFASIIVISASIILSLIIYASVSIPLKSLLHSAKNIRDGNLEEEIDDRYNDEISELTFNIKAMVERLKALIVEIERQHFRKREAELKMLQAQINPHFLFNTLNSLKWSAMLSGNKTLEDGLGALSGLLKDTILNKEEIIPLEKEIENLNNYATIQGIRYANSFSLSYEIEKGLEKCMVIKFLLQPIVENSIIHGIDEDERTVSIKISAGNIEDVLLIRIADDGKGFDTESMDGESRKNKLSGIGIENVNERIKLNFGDGYGLTTKSKKGKGTVTEIILPLILWEGDDNVQYLNRG</sequence>
<organism evidence="7 8">
    <name type="scientific">Ruminiclostridium cellobioparum subsp. termitidis CT1112</name>
    <dbReference type="NCBI Taxonomy" id="1195236"/>
    <lineage>
        <taxon>Bacteria</taxon>
        <taxon>Bacillati</taxon>
        <taxon>Bacillota</taxon>
        <taxon>Clostridia</taxon>
        <taxon>Eubacteriales</taxon>
        <taxon>Oscillospiraceae</taxon>
        <taxon>Ruminiclostridium</taxon>
    </lineage>
</organism>